<dbReference type="Pfam" id="PF12756">
    <property type="entry name" value="zf-C2H2_2"/>
    <property type="match status" value="1"/>
</dbReference>
<evidence type="ECO:0000256" key="4">
    <source>
        <dbReference type="ARBA" id="ARBA00022723"/>
    </source>
</evidence>
<dbReference type="InterPro" id="IPR003604">
    <property type="entry name" value="Matrin/U1-like-C_Znf_C2H2"/>
</dbReference>
<evidence type="ECO:0000313" key="13">
    <source>
        <dbReference type="Proteomes" id="UP000245699"/>
    </source>
</evidence>
<dbReference type="PANTHER" id="PTHR13182">
    <property type="entry name" value="ZINC FINGER PROTEIN 622"/>
    <property type="match status" value="1"/>
</dbReference>
<keyword evidence="7" id="KW-0862">Zinc</keyword>
<dbReference type="Gene3D" id="3.30.160.60">
    <property type="entry name" value="Classic Zinc Finger"/>
    <property type="match status" value="1"/>
</dbReference>
<dbReference type="EMBL" id="MBFT01000481">
    <property type="protein sequence ID" value="PVU90466.1"/>
    <property type="molecule type" value="Genomic_DNA"/>
</dbReference>
<dbReference type="SUPFAM" id="SSF57667">
    <property type="entry name" value="beta-beta-alpha zinc fingers"/>
    <property type="match status" value="3"/>
</dbReference>
<feature type="region of interest" description="Disordered" evidence="10">
    <location>
        <begin position="126"/>
        <end position="145"/>
    </location>
</feature>
<evidence type="ECO:0000259" key="11">
    <source>
        <dbReference type="PROSITE" id="PS00028"/>
    </source>
</evidence>
<dbReference type="GO" id="GO:0005737">
    <property type="term" value="C:cytoplasm"/>
    <property type="evidence" value="ECO:0007669"/>
    <property type="project" value="UniProtKB-SubCell"/>
</dbReference>
<dbReference type="OrthoDB" id="19329at2759"/>
<dbReference type="Pfam" id="PF12171">
    <property type="entry name" value="zf-C2H2_jaz"/>
    <property type="match status" value="1"/>
</dbReference>
<name>A0A2T9YDQ6_9FUNG</name>
<dbReference type="InterPro" id="IPR013087">
    <property type="entry name" value="Znf_C2H2_type"/>
</dbReference>
<keyword evidence="9" id="KW-0175">Coiled coil</keyword>
<accession>A0A2T9YDQ6</accession>
<sequence length="476" mass="54233">MATIDDESILFTCLACQVAFNTSEQQRAHYQTDWHRYNLKRKVVQLPPVNAEGFAQRLLAQKTKENQDQKASSGTDCQVCKKFYSTKNAFDNHINSKKHKEAEQKMLSEMQRQEEKLAIAEIISNNPDDANDFPVSENESETGSVPVKTIQKNKVSTEESLETNNKFLSEEVVKEIKEHKEIERSLNKQLDNATSEREAMELIDKKMKTARRLKIEDCLFCNCRSESLAQNMIHMEKLHSFFIPDSDYLIDLSGLVGYLGEKITVANVCLYCNGRGKGLRSLEAVRKHMNDLGHCKIAYDTEVDILEISDYYDFSSTYPEDLDYADIEMAANGENAGEEHAFKRALPGTGLLEEDDGELVLPNGARIGHRSLKYIYKQSLPTYTEKDSVQIHRLLTSNDASDMQVDDSEENEESKSKQLTTRGPQSRAIIMALPGGRQMWKDIATYKDSKKRDDFKARIGFKANGLQKHFRIQNPI</sequence>
<dbReference type="InterPro" id="IPR036236">
    <property type="entry name" value="Znf_C2H2_sf"/>
</dbReference>
<dbReference type="GO" id="GO:0042273">
    <property type="term" value="P:ribosomal large subunit biogenesis"/>
    <property type="evidence" value="ECO:0007669"/>
    <property type="project" value="TreeGrafter"/>
</dbReference>
<evidence type="ECO:0000256" key="6">
    <source>
        <dbReference type="ARBA" id="ARBA00022771"/>
    </source>
</evidence>
<evidence type="ECO:0000256" key="1">
    <source>
        <dbReference type="ARBA" id="ARBA00004496"/>
    </source>
</evidence>
<dbReference type="Proteomes" id="UP000245699">
    <property type="component" value="Unassembled WGS sequence"/>
</dbReference>
<dbReference type="PROSITE" id="PS00028">
    <property type="entry name" value="ZINC_FINGER_C2H2_1"/>
    <property type="match status" value="2"/>
</dbReference>
<protein>
    <recommendedName>
        <fullName evidence="11">C2H2-type domain-containing protein</fullName>
    </recommendedName>
</protein>
<keyword evidence="3" id="KW-0690">Ribosome biogenesis</keyword>
<dbReference type="GO" id="GO:0008270">
    <property type="term" value="F:zinc ion binding"/>
    <property type="evidence" value="ECO:0007669"/>
    <property type="project" value="UniProtKB-KW"/>
</dbReference>
<feature type="region of interest" description="Disordered" evidence="10">
    <location>
        <begin position="397"/>
        <end position="425"/>
    </location>
</feature>
<keyword evidence="13" id="KW-1185">Reference proteome</keyword>
<evidence type="ECO:0000256" key="3">
    <source>
        <dbReference type="ARBA" id="ARBA00022517"/>
    </source>
</evidence>
<evidence type="ECO:0000256" key="10">
    <source>
        <dbReference type="SAM" id="MobiDB-lite"/>
    </source>
</evidence>
<comment type="subcellular location">
    <subcellularLocation>
        <location evidence="1">Cytoplasm</location>
    </subcellularLocation>
</comment>
<dbReference type="InterPro" id="IPR041661">
    <property type="entry name" value="ZN622/Rei1/Reh1_Znf-C2H2"/>
</dbReference>
<dbReference type="STRING" id="61424.A0A2T9YDQ6"/>
<dbReference type="SMART" id="SM00451">
    <property type="entry name" value="ZnF_U1"/>
    <property type="match status" value="2"/>
</dbReference>
<evidence type="ECO:0000256" key="5">
    <source>
        <dbReference type="ARBA" id="ARBA00022737"/>
    </source>
</evidence>
<dbReference type="SMART" id="SM00355">
    <property type="entry name" value="ZnF_C2H2"/>
    <property type="match status" value="4"/>
</dbReference>
<keyword evidence="2" id="KW-0963">Cytoplasm</keyword>
<dbReference type="PANTHER" id="PTHR13182:SF8">
    <property type="entry name" value="CYTOPLASMIC 60S SUBUNIT BIOGENESIS FACTOR ZNF622"/>
    <property type="match status" value="1"/>
</dbReference>
<keyword evidence="4" id="KW-0479">Metal-binding</keyword>
<dbReference type="GO" id="GO:0030687">
    <property type="term" value="C:preribosome, large subunit precursor"/>
    <property type="evidence" value="ECO:0007669"/>
    <property type="project" value="TreeGrafter"/>
</dbReference>
<evidence type="ECO:0000256" key="2">
    <source>
        <dbReference type="ARBA" id="ARBA00022490"/>
    </source>
</evidence>
<dbReference type="AlphaFoldDB" id="A0A2T9YDQ6"/>
<feature type="coiled-coil region" evidence="9">
    <location>
        <begin position="176"/>
        <end position="203"/>
    </location>
</feature>
<keyword evidence="5" id="KW-0677">Repeat</keyword>
<proteinExistence type="inferred from homology"/>
<comment type="similarity">
    <text evidence="8">Belongs to the REI1 family.</text>
</comment>
<keyword evidence="6" id="KW-0863">Zinc-finger</keyword>
<feature type="domain" description="C2H2-type" evidence="11">
    <location>
        <begin position="13"/>
        <end position="35"/>
    </location>
</feature>
<evidence type="ECO:0000313" key="12">
    <source>
        <dbReference type="EMBL" id="PVU90466.1"/>
    </source>
</evidence>
<comment type="caution">
    <text evidence="12">The sequence shown here is derived from an EMBL/GenBank/DDBJ whole genome shotgun (WGS) entry which is preliminary data.</text>
</comment>
<evidence type="ECO:0000256" key="8">
    <source>
        <dbReference type="ARBA" id="ARBA00034126"/>
    </source>
</evidence>
<feature type="domain" description="C2H2-type" evidence="11">
    <location>
        <begin position="77"/>
        <end position="99"/>
    </location>
</feature>
<gene>
    <name evidence="12" type="ORF">BB559_004609</name>
</gene>
<dbReference type="GO" id="GO:0003676">
    <property type="term" value="F:nucleic acid binding"/>
    <property type="evidence" value="ECO:0007669"/>
    <property type="project" value="InterPro"/>
</dbReference>
<dbReference type="InterPro" id="IPR040025">
    <property type="entry name" value="Znf622/Rei1/Reh1"/>
</dbReference>
<reference evidence="12 13" key="1">
    <citation type="journal article" date="2018" name="MBio">
        <title>Comparative Genomics Reveals the Core Gene Toolbox for the Fungus-Insect Symbiosis.</title>
        <authorList>
            <person name="Wang Y."/>
            <person name="Stata M."/>
            <person name="Wang W."/>
            <person name="Stajich J.E."/>
            <person name="White M.M."/>
            <person name="Moncalvo J.M."/>
        </authorList>
    </citation>
    <scope>NUCLEOTIDE SEQUENCE [LARGE SCALE GENOMIC DNA]</scope>
    <source>
        <strain evidence="12 13">AUS-77-4</strain>
    </source>
</reference>
<evidence type="ECO:0000256" key="9">
    <source>
        <dbReference type="SAM" id="Coils"/>
    </source>
</evidence>
<evidence type="ECO:0000256" key="7">
    <source>
        <dbReference type="ARBA" id="ARBA00022833"/>
    </source>
</evidence>
<organism evidence="12 13">
    <name type="scientific">Furculomyces boomerangus</name>
    <dbReference type="NCBI Taxonomy" id="61424"/>
    <lineage>
        <taxon>Eukaryota</taxon>
        <taxon>Fungi</taxon>
        <taxon>Fungi incertae sedis</taxon>
        <taxon>Zoopagomycota</taxon>
        <taxon>Kickxellomycotina</taxon>
        <taxon>Harpellomycetes</taxon>
        <taxon>Harpellales</taxon>
        <taxon>Harpellaceae</taxon>
        <taxon>Furculomyces</taxon>
    </lineage>
</organism>
<dbReference type="InterPro" id="IPR022755">
    <property type="entry name" value="Znf_C2H2_jaz"/>
</dbReference>